<evidence type="ECO:0000259" key="3">
    <source>
        <dbReference type="Pfam" id="PF13660"/>
    </source>
</evidence>
<dbReference type="SUPFAM" id="SSF82544">
    <property type="entry name" value="GckA/TtuD-like"/>
    <property type="match status" value="2"/>
</dbReference>
<dbReference type="Gene3D" id="3.40.1480.10">
    <property type="entry name" value="MOFRL domain"/>
    <property type="match status" value="1"/>
</dbReference>
<gene>
    <name evidence="4" type="ORF">PHET_07601</name>
</gene>
<dbReference type="GO" id="GO:0008887">
    <property type="term" value="F:glycerate kinase activity"/>
    <property type="evidence" value="ECO:0007669"/>
    <property type="project" value="InterPro"/>
</dbReference>
<sequence>MLSSCFCSSHALLGTGEDLLRHNSRIRIFYGSRANLPNEEVVQASVLMSQTAASLGVNDLLLVCLTGGGSALLTLPKRFQEGRLPLSDVLTTIKLVSSAGADISELNAVRSCLDELKAGGLASLAYPAQVVCLIISDVIGDPIQYIASGPTHIDPRFPASVRINRCLEVLQQYDLLNELPEIIQAFLTAEQSTPSADDTRKHRVHNWIIGNNIVALDTASFIFGNSKPQDVNLSVMNADATNAYYSVDRTFRYTRSIFPVVLTHTLHGDASEKGRMFAELLWCTASYLASRHTKDCKEITLMEQKMADLVARLTDDTSDIEPIREACLKAVSNDKNECGSGEKIGICLLLGGEATVTVPSVRLDTTPLGGRCSHFALTAAVRWYELKQDEHEYEIQKFHKIGLLAGASDGLDGPTACGGGVWVSALPRPTINSPDLYSSALQNLEHCNSYGFFKQYDADAILPAKLTNTNVMDLIIGIAVVNQ</sequence>
<evidence type="ECO:0000256" key="1">
    <source>
        <dbReference type="ARBA" id="ARBA00005393"/>
    </source>
</evidence>
<dbReference type="Pfam" id="PF05161">
    <property type="entry name" value="MOFRL"/>
    <property type="match status" value="1"/>
</dbReference>
<comment type="similarity">
    <text evidence="1">Belongs to the glycerate kinase type-2 family.</text>
</comment>
<dbReference type="InterPro" id="IPR038614">
    <property type="entry name" value="GK_N_sf"/>
</dbReference>
<keyword evidence="4" id="KW-0418">Kinase</keyword>
<dbReference type="Pfam" id="PF13660">
    <property type="entry name" value="DUF4147"/>
    <property type="match status" value="1"/>
</dbReference>
<evidence type="ECO:0000313" key="5">
    <source>
        <dbReference type="Proteomes" id="UP000748531"/>
    </source>
</evidence>
<reference evidence="4" key="1">
    <citation type="submission" date="2019-05" db="EMBL/GenBank/DDBJ databases">
        <title>Annotation for the trematode Paragonimus heterotremus.</title>
        <authorList>
            <person name="Choi Y.-J."/>
        </authorList>
    </citation>
    <scope>NUCLEOTIDE SEQUENCE</scope>
    <source>
        <strain evidence="4">LC</strain>
    </source>
</reference>
<keyword evidence="5" id="KW-1185">Reference proteome</keyword>
<name>A0A8J4TAA5_9TREM</name>
<organism evidence="4 5">
    <name type="scientific">Paragonimus heterotremus</name>
    <dbReference type="NCBI Taxonomy" id="100268"/>
    <lineage>
        <taxon>Eukaryota</taxon>
        <taxon>Metazoa</taxon>
        <taxon>Spiralia</taxon>
        <taxon>Lophotrochozoa</taxon>
        <taxon>Platyhelminthes</taxon>
        <taxon>Trematoda</taxon>
        <taxon>Digenea</taxon>
        <taxon>Plagiorchiida</taxon>
        <taxon>Troglotremata</taxon>
        <taxon>Troglotrematidae</taxon>
        <taxon>Paragonimus</taxon>
    </lineage>
</organism>
<protein>
    <submittedName>
        <fullName evidence="4">Glycerate kinase</fullName>
    </submittedName>
</protein>
<dbReference type="InterPro" id="IPR007835">
    <property type="entry name" value="MOFRL"/>
</dbReference>
<feature type="domain" description="MOFRL-associated" evidence="3">
    <location>
        <begin position="22"/>
        <end position="187"/>
    </location>
</feature>
<dbReference type="InterPro" id="IPR025286">
    <property type="entry name" value="MOFRL_assoc_dom"/>
</dbReference>
<keyword evidence="4" id="KW-0808">Transferase</keyword>
<proteinExistence type="inferred from homology"/>
<dbReference type="GO" id="GO:0005737">
    <property type="term" value="C:cytoplasm"/>
    <property type="evidence" value="ECO:0007669"/>
    <property type="project" value="TreeGrafter"/>
</dbReference>
<dbReference type="AlphaFoldDB" id="A0A8J4TAA5"/>
<accession>A0A8J4TAA5</accession>
<dbReference type="InterPro" id="IPR037035">
    <property type="entry name" value="GK-like_C_sf"/>
</dbReference>
<dbReference type="EMBL" id="LUCH01004156">
    <property type="protein sequence ID" value="KAF5399316.1"/>
    <property type="molecule type" value="Genomic_DNA"/>
</dbReference>
<dbReference type="Gene3D" id="3.40.50.10180">
    <property type="entry name" value="Glycerate kinase, MOFRL-like N-terminal domain"/>
    <property type="match status" value="1"/>
</dbReference>
<dbReference type="InterPro" id="IPR039760">
    <property type="entry name" value="MOFRL_protein"/>
</dbReference>
<dbReference type="OrthoDB" id="44918at2759"/>
<dbReference type="PANTHER" id="PTHR12227">
    <property type="entry name" value="GLYCERATE KINASE"/>
    <property type="match status" value="1"/>
</dbReference>
<feature type="domain" description="MOFRL" evidence="2">
    <location>
        <begin position="346"/>
        <end position="473"/>
    </location>
</feature>
<evidence type="ECO:0000259" key="2">
    <source>
        <dbReference type="Pfam" id="PF05161"/>
    </source>
</evidence>
<dbReference type="PANTHER" id="PTHR12227:SF0">
    <property type="entry name" value="GLYCERATE KINASE"/>
    <property type="match status" value="1"/>
</dbReference>
<comment type="caution">
    <text evidence="4">The sequence shown here is derived from an EMBL/GenBank/DDBJ whole genome shotgun (WGS) entry which is preliminary data.</text>
</comment>
<dbReference type="Proteomes" id="UP000748531">
    <property type="component" value="Unassembled WGS sequence"/>
</dbReference>
<evidence type="ECO:0000313" key="4">
    <source>
        <dbReference type="EMBL" id="KAF5399316.1"/>
    </source>
</evidence>